<dbReference type="Pfam" id="PF00118">
    <property type="entry name" value="Cpn60_TCP1"/>
    <property type="match status" value="1"/>
</dbReference>
<dbReference type="InterPro" id="IPR012719">
    <property type="entry name" value="Chap_CCT_gamma"/>
</dbReference>
<evidence type="ECO:0000313" key="14">
    <source>
        <dbReference type="Proteomes" id="UP001146793"/>
    </source>
</evidence>
<comment type="function">
    <text evidence="9">Molecular chaperone; assists the folding of proteins upon ATP hydrolysis. Known to play a role, in vitro, in the folding of actin and tubulin.</text>
</comment>
<dbReference type="Gene3D" id="3.50.7.10">
    <property type="entry name" value="GroEL"/>
    <property type="match status" value="1"/>
</dbReference>
<evidence type="ECO:0000256" key="8">
    <source>
        <dbReference type="ARBA" id="ARBA00023186"/>
    </source>
</evidence>
<dbReference type="InterPro" id="IPR027410">
    <property type="entry name" value="TCP-1-like_intermed_sf"/>
</dbReference>
<dbReference type="Gene3D" id="3.30.260.10">
    <property type="entry name" value="TCP-1-like chaperonin intermediate domain"/>
    <property type="match status" value="1"/>
</dbReference>
<dbReference type="FunFam" id="1.10.560.10:FF:000085">
    <property type="entry name" value="T-complex protein 1 subunit gamma"/>
    <property type="match status" value="1"/>
</dbReference>
<evidence type="ECO:0000256" key="9">
    <source>
        <dbReference type="ARBA" id="ARBA00024677"/>
    </source>
</evidence>
<dbReference type="PANTHER" id="PTHR11353">
    <property type="entry name" value="CHAPERONIN"/>
    <property type="match status" value="1"/>
</dbReference>
<evidence type="ECO:0000256" key="1">
    <source>
        <dbReference type="ARBA" id="ARBA00004496"/>
    </source>
</evidence>
<dbReference type="PROSITE" id="PS00995">
    <property type="entry name" value="TCP1_3"/>
    <property type="match status" value="1"/>
</dbReference>
<name>A0AAV7Z215_9EUKA</name>
<dbReference type="GO" id="GO:0140662">
    <property type="term" value="F:ATP-dependent protein folding chaperone"/>
    <property type="evidence" value="ECO:0007669"/>
    <property type="project" value="InterPro"/>
</dbReference>
<dbReference type="PROSITE" id="PS00750">
    <property type="entry name" value="TCP1_1"/>
    <property type="match status" value="1"/>
</dbReference>
<dbReference type="EMBL" id="JAOAOG010000158">
    <property type="protein sequence ID" value="KAJ6244746.1"/>
    <property type="molecule type" value="Genomic_DNA"/>
</dbReference>
<dbReference type="InterPro" id="IPR054827">
    <property type="entry name" value="thermosome_alpha"/>
</dbReference>
<proteinExistence type="inferred from homology"/>
<evidence type="ECO:0000256" key="5">
    <source>
        <dbReference type="ARBA" id="ARBA00022490"/>
    </source>
</evidence>
<dbReference type="NCBIfam" id="NF041083">
    <property type="entry name" value="thermosome_beta"/>
    <property type="match status" value="1"/>
</dbReference>
<organism evidence="12 14">
    <name type="scientific">Anaeramoeba flamelloides</name>
    <dbReference type="NCBI Taxonomy" id="1746091"/>
    <lineage>
        <taxon>Eukaryota</taxon>
        <taxon>Metamonada</taxon>
        <taxon>Anaeramoebidae</taxon>
        <taxon>Anaeramoeba</taxon>
    </lineage>
</organism>
<sequence>MQQPMIVLNTQKREEKRKAQLSNIHAAKAVANIIRTCLGPRAMLKMLMSQMAGIVLTNDGNAILREIDVSHPAAKNMIELARSQDEQVGDGTTSVIVLAGEVMSIAEPFIKKNIHPKVIVGAFYQALDHALEILPTLATKFDPSDDDKLKMVVRNAIGTKFLSKYEDQMGGIAIDAIRIIDRKVNNVREIDIKKLIRFQKIMGGEIEDSYLLKGAVLEKDVLHSQMNRRIENPRVLLMDVSIDYEKGESQTNIEIMNDEDFQRMLQIEEEYIKDMVEKIAKFKPDLVITEKGCSDLAQHYFFKHGITTLRRLRISDSNRIAKVTGATCVNRVDMIKEEDLGTKCKLFEVRKIGDSYYAFLDECEEPEACTIILRGPNKDIVNEIERNLMDGLKALKNVLLEPLLLPGGGATEMSLSQKLNEKAMSIKGIEQLPYRALSGAFEILPRTLIQNCGGKTMKVLTKLRAKHANGENKNWGINGLTGELADMSELNVWDSYSVKVQIIKSAIESSCMLLRIDEILSGKSKKEK</sequence>
<dbReference type="PRINTS" id="PR00304">
    <property type="entry name" value="TCOMPLEXTCP1"/>
</dbReference>
<evidence type="ECO:0000256" key="10">
    <source>
        <dbReference type="RuleBase" id="RU004187"/>
    </source>
</evidence>
<dbReference type="GO" id="GO:0005832">
    <property type="term" value="C:chaperonin-containing T-complex"/>
    <property type="evidence" value="ECO:0007669"/>
    <property type="project" value="UniProtKB-ARBA"/>
</dbReference>
<keyword evidence="6 10" id="KW-0547">Nucleotide-binding</keyword>
<dbReference type="FunFam" id="1.10.560.10:FF:000073">
    <property type="entry name" value="T-complex protein 1 subunit gamma"/>
    <property type="match status" value="1"/>
</dbReference>
<dbReference type="InterPro" id="IPR027413">
    <property type="entry name" value="GROEL-like_equatorial_sf"/>
</dbReference>
<comment type="caution">
    <text evidence="12">The sequence shown here is derived from an EMBL/GenBank/DDBJ whole genome shotgun (WGS) entry which is preliminary data.</text>
</comment>
<dbReference type="InterPro" id="IPR017998">
    <property type="entry name" value="Chaperone_TCP-1"/>
</dbReference>
<dbReference type="GO" id="GO:0051082">
    <property type="term" value="F:unfolded protein binding"/>
    <property type="evidence" value="ECO:0007669"/>
    <property type="project" value="InterPro"/>
</dbReference>
<dbReference type="SUPFAM" id="SSF48592">
    <property type="entry name" value="GroEL equatorial domain-like"/>
    <property type="match status" value="1"/>
</dbReference>
<dbReference type="EMBL" id="JANTQA010000042">
    <property type="protein sequence ID" value="KAJ3435095.1"/>
    <property type="molecule type" value="Genomic_DNA"/>
</dbReference>
<evidence type="ECO:0000256" key="4">
    <source>
        <dbReference type="ARBA" id="ARBA00017187"/>
    </source>
</evidence>
<evidence type="ECO:0000256" key="11">
    <source>
        <dbReference type="RuleBase" id="RU004191"/>
    </source>
</evidence>
<evidence type="ECO:0000256" key="2">
    <source>
        <dbReference type="ARBA" id="ARBA00008020"/>
    </source>
</evidence>
<comment type="subcellular location">
    <subcellularLocation>
        <location evidence="1">Cytoplasm</location>
    </subcellularLocation>
</comment>
<dbReference type="GO" id="GO:0016887">
    <property type="term" value="F:ATP hydrolysis activity"/>
    <property type="evidence" value="ECO:0007669"/>
    <property type="project" value="InterPro"/>
</dbReference>
<dbReference type="Proteomes" id="UP001150062">
    <property type="component" value="Unassembled WGS sequence"/>
</dbReference>
<evidence type="ECO:0000256" key="6">
    <source>
        <dbReference type="ARBA" id="ARBA00022741"/>
    </source>
</evidence>
<dbReference type="NCBIfam" id="NF041082">
    <property type="entry name" value="thermosome_alpha"/>
    <property type="match status" value="1"/>
</dbReference>
<gene>
    <name evidence="12" type="ORF">M0812_02225</name>
    <name evidence="13" type="ORF">M0813_20836</name>
</gene>
<dbReference type="SUPFAM" id="SSF54849">
    <property type="entry name" value="GroEL-intermediate domain like"/>
    <property type="match status" value="1"/>
</dbReference>
<accession>A0AAV7Z215</accession>
<dbReference type="InterPro" id="IPR027409">
    <property type="entry name" value="GroEL-like_apical_dom_sf"/>
</dbReference>
<evidence type="ECO:0000313" key="12">
    <source>
        <dbReference type="EMBL" id="KAJ3435095.1"/>
    </source>
</evidence>
<protein>
    <recommendedName>
        <fullName evidence="4 11">T-complex protein 1 subunit gamma</fullName>
    </recommendedName>
</protein>
<reference evidence="12" key="2">
    <citation type="submission" date="2022-08" db="EMBL/GenBank/DDBJ databases">
        <title>Novel sulphate-reducing endosymbionts in the free-living metamonad Anaeramoeba.</title>
        <authorList>
            <person name="Jerlstrom-Hultqvist J."/>
            <person name="Cepicka I."/>
            <person name="Gallot-Lavallee L."/>
            <person name="Salas-Leiva D."/>
            <person name="Curtis B.A."/>
            <person name="Zahonova K."/>
            <person name="Pipaliya S."/>
            <person name="Dacks J."/>
            <person name="Roger A.J."/>
        </authorList>
    </citation>
    <scope>NUCLEOTIDE SEQUENCE</scope>
    <source>
        <strain evidence="12">Busselton2</strain>
    </source>
</reference>
<dbReference type="SUPFAM" id="SSF52029">
    <property type="entry name" value="GroEL apical domain-like"/>
    <property type="match status" value="1"/>
</dbReference>
<dbReference type="InterPro" id="IPR002423">
    <property type="entry name" value="Cpn60/GroEL/TCP-1"/>
</dbReference>
<keyword evidence="15" id="KW-1185">Reference proteome</keyword>
<dbReference type="FunFam" id="3.50.7.10:FF:000005">
    <property type="entry name" value="T-complex protein 1 subunit gamma"/>
    <property type="match status" value="1"/>
</dbReference>
<dbReference type="InterPro" id="IPR053374">
    <property type="entry name" value="TCP-1_chaperonin"/>
</dbReference>
<keyword evidence="7 10" id="KW-0067">ATP-binding</keyword>
<dbReference type="GO" id="GO:0005524">
    <property type="term" value="F:ATP binding"/>
    <property type="evidence" value="ECO:0007669"/>
    <property type="project" value="UniProtKB-KW"/>
</dbReference>
<keyword evidence="5" id="KW-0963">Cytoplasm</keyword>
<dbReference type="Proteomes" id="UP001146793">
    <property type="component" value="Unassembled WGS sequence"/>
</dbReference>
<dbReference type="AlphaFoldDB" id="A0AAV7Z215"/>
<dbReference type="PROSITE" id="PS00751">
    <property type="entry name" value="TCP1_2"/>
    <property type="match status" value="1"/>
</dbReference>
<comment type="subunit">
    <text evidence="3">Heterooligomeric complex of about 850 to 900 kDa that forms two stacked rings, 12 to 16 nm in diameter.</text>
</comment>
<reference evidence="13" key="1">
    <citation type="submission" date="2022-08" db="EMBL/GenBank/DDBJ databases">
        <title>Novel sulfate-reducing endosymbionts in the free-living metamonad Anaeramoeba.</title>
        <authorList>
            <person name="Jerlstrom-Hultqvist J."/>
            <person name="Cepicka I."/>
            <person name="Gallot-Lavallee L."/>
            <person name="Salas-Leiva D."/>
            <person name="Curtis B.A."/>
            <person name="Zahonova K."/>
            <person name="Pipaliya S."/>
            <person name="Dacks J."/>
            <person name="Roger A.J."/>
        </authorList>
    </citation>
    <scope>NUCLEOTIDE SEQUENCE</scope>
    <source>
        <strain evidence="13">Schooner1</strain>
    </source>
</reference>
<evidence type="ECO:0000256" key="3">
    <source>
        <dbReference type="ARBA" id="ARBA00011531"/>
    </source>
</evidence>
<dbReference type="NCBIfam" id="TIGR02344">
    <property type="entry name" value="chap_CCT_gamma"/>
    <property type="match status" value="1"/>
</dbReference>
<comment type="similarity">
    <text evidence="2 10">Belongs to the TCP-1 chaperonin family.</text>
</comment>
<dbReference type="InterPro" id="IPR002194">
    <property type="entry name" value="Chaperonin_TCP-1_CS"/>
</dbReference>
<dbReference type="Gene3D" id="1.10.560.10">
    <property type="entry name" value="GroEL-like equatorial domain"/>
    <property type="match status" value="1"/>
</dbReference>
<evidence type="ECO:0000256" key="7">
    <source>
        <dbReference type="ARBA" id="ARBA00022840"/>
    </source>
</evidence>
<keyword evidence="8 10" id="KW-0143">Chaperone</keyword>
<evidence type="ECO:0000313" key="13">
    <source>
        <dbReference type="EMBL" id="KAJ6244746.1"/>
    </source>
</evidence>
<evidence type="ECO:0000313" key="15">
    <source>
        <dbReference type="Proteomes" id="UP001150062"/>
    </source>
</evidence>